<feature type="transmembrane region" description="Helical" evidence="10">
    <location>
        <begin position="369"/>
        <end position="389"/>
    </location>
</feature>
<comment type="similarity">
    <text evidence="2">Belongs to the major facilitator superfamily. Set transporter family.</text>
</comment>
<feature type="transmembrane region" description="Helical" evidence="10">
    <location>
        <begin position="51"/>
        <end position="69"/>
    </location>
</feature>
<dbReference type="PROSITE" id="PS50850">
    <property type="entry name" value="MFS"/>
    <property type="match status" value="1"/>
</dbReference>
<evidence type="ECO:0000313" key="12">
    <source>
        <dbReference type="EMBL" id="GHH81767.1"/>
    </source>
</evidence>
<evidence type="ECO:0000256" key="9">
    <source>
        <dbReference type="SAM" id="MobiDB-lite"/>
    </source>
</evidence>
<dbReference type="Pfam" id="PF07690">
    <property type="entry name" value="MFS_1"/>
    <property type="match status" value="1"/>
</dbReference>
<dbReference type="AlphaFoldDB" id="A0A919GBS7"/>
<keyword evidence="4" id="KW-1003">Cell membrane</keyword>
<feature type="transmembrane region" description="Helical" evidence="10">
    <location>
        <begin position="212"/>
        <end position="229"/>
    </location>
</feature>
<feature type="transmembrane region" description="Helical" evidence="10">
    <location>
        <begin position="336"/>
        <end position="363"/>
    </location>
</feature>
<feature type="region of interest" description="Disordered" evidence="9">
    <location>
        <begin position="391"/>
        <end position="415"/>
    </location>
</feature>
<evidence type="ECO:0000256" key="10">
    <source>
        <dbReference type="SAM" id="Phobius"/>
    </source>
</evidence>
<evidence type="ECO:0000256" key="2">
    <source>
        <dbReference type="ARBA" id="ARBA00006523"/>
    </source>
</evidence>
<evidence type="ECO:0000256" key="4">
    <source>
        <dbReference type="ARBA" id="ARBA00022475"/>
    </source>
</evidence>
<accession>A0A919GBS7</accession>
<evidence type="ECO:0000256" key="1">
    <source>
        <dbReference type="ARBA" id="ARBA00004651"/>
    </source>
</evidence>
<keyword evidence="13" id="KW-1185">Reference proteome</keyword>
<sequence>MKLPGVLEIYAAPAYRVHAAMLVAAGTASSCGVPLLPLHVTTAAGGTLSEAGYITTTSLLGSLVGLVMGRVSDRRSSNIGIIRTTALLLSTGWLAVGWTRSVTQVLLVAACFLSLSTVLNSQVFAAIAASPESVGRGRAKVTSALRSCFSVGFMIGPLLGSMLAGIGGIKAAFSFSGLLYLSIAFIAKSAAPASSEEESRKEGPAGAAEPGGLVRLAFFCALLSMVLMGDFLKTSYLPIYIIDNLGCSLLASGFLFGLCAGLELVAFPMLGALSARFGAEWIITIAVGVAAVCYGLLAGIHHLAAVYAIQLSHVWVFAALHGVGPTYGQRLLGPRVGTATASFFVAVAAAKGLSGVVAGVFAGSLGLPGLFWVPAATCAVAFAVMALTVSRGGGGSRTAGRRATAARHRPASPAP</sequence>
<evidence type="ECO:0000256" key="7">
    <source>
        <dbReference type="ARBA" id="ARBA00022989"/>
    </source>
</evidence>
<name>A0A919GBS7_9ACTN</name>
<feature type="transmembrane region" description="Helical" evidence="10">
    <location>
        <begin position="105"/>
        <end position="127"/>
    </location>
</feature>
<evidence type="ECO:0000256" key="5">
    <source>
        <dbReference type="ARBA" id="ARBA00022597"/>
    </source>
</evidence>
<reference evidence="12" key="1">
    <citation type="journal article" date="2014" name="Int. J. Syst. Evol. Microbiol.">
        <title>Complete genome sequence of Corynebacterium casei LMG S-19264T (=DSM 44701T), isolated from a smear-ripened cheese.</title>
        <authorList>
            <consortium name="US DOE Joint Genome Institute (JGI-PGF)"/>
            <person name="Walter F."/>
            <person name="Albersmeier A."/>
            <person name="Kalinowski J."/>
            <person name="Ruckert C."/>
        </authorList>
    </citation>
    <scope>NUCLEOTIDE SEQUENCE</scope>
    <source>
        <strain evidence="12">JCM 5069</strain>
    </source>
</reference>
<dbReference type="PROSITE" id="PS51257">
    <property type="entry name" value="PROKAR_LIPOPROTEIN"/>
    <property type="match status" value="1"/>
</dbReference>
<reference evidence="12" key="2">
    <citation type="submission" date="2020-09" db="EMBL/GenBank/DDBJ databases">
        <authorList>
            <person name="Sun Q."/>
            <person name="Ohkuma M."/>
        </authorList>
    </citation>
    <scope>NUCLEOTIDE SEQUENCE</scope>
    <source>
        <strain evidence="12">JCM 5069</strain>
    </source>
</reference>
<evidence type="ECO:0000256" key="6">
    <source>
        <dbReference type="ARBA" id="ARBA00022692"/>
    </source>
</evidence>
<dbReference type="InterPro" id="IPR020846">
    <property type="entry name" value="MFS_dom"/>
</dbReference>
<dbReference type="GO" id="GO:0005886">
    <property type="term" value="C:plasma membrane"/>
    <property type="evidence" value="ECO:0007669"/>
    <property type="project" value="UniProtKB-SubCell"/>
</dbReference>
<comment type="subcellular location">
    <subcellularLocation>
        <location evidence="1">Cell membrane</location>
        <topology evidence="1">Multi-pass membrane protein</topology>
    </subcellularLocation>
</comment>
<dbReference type="InterPro" id="IPR036259">
    <property type="entry name" value="MFS_trans_sf"/>
</dbReference>
<organism evidence="12 13">
    <name type="scientific">Streptomyces sulfonofaciens</name>
    <dbReference type="NCBI Taxonomy" id="68272"/>
    <lineage>
        <taxon>Bacteria</taxon>
        <taxon>Bacillati</taxon>
        <taxon>Actinomycetota</taxon>
        <taxon>Actinomycetes</taxon>
        <taxon>Kitasatosporales</taxon>
        <taxon>Streptomycetaceae</taxon>
        <taxon>Streptomyces</taxon>
    </lineage>
</organism>
<feature type="domain" description="Major facilitator superfamily (MFS) profile" evidence="11">
    <location>
        <begin position="1"/>
        <end position="393"/>
    </location>
</feature>
<evidence type="ECO:0000256" key="3">
    <source>
        <dbReference type="ARBA" id="ARBA00022448"/>
    </source>
</evidence>
<dbReference type="RefSeq" id="WP_189933895.1">
    <property type="nucleotide sequence ID" value="NZ_BNCD01000011.1"/>
</dbReference>
<proteinExistence type="inferred from homology"/>
<feature type="transmembrane region" description="Helical" evidence="10">
    <location>
        <begin position="249"/>
        <end position="270"/>
    </location>
</feature>
<evidence type="ECO:0000313" key="13">
    <source>
        <dbReference type="Proteomes" id="UP000603708"/>
    </source>
</evidence>
<protein>
    <submittedName>
        <fullName evidence="12">Sugar efflux transporter</fullName>
    </submittedName>
</protein>
<dbReference type="PANTHER" id="PTHR23535:SF2">
    <property type="entry name" value="SUGAR EFFLUX TRANSPORTER A-RELATED"/>
    <property type="match status" value="1"/>
</dbReference>
<dbReference type="PANTHER" id="PTHR23535">
    <property type="entry name" value="SUGAR EFFLUX TRANSPORTER A-RELATED"/>
    <property type="match status" value="1"/>
</dbReference>
<feature type="transmembrane region" description="Helical" evidence="10">
    <location>
        <begin position="277"/>
        <end position="297"/>
    </location>
</feature>
<dbReference type="EMBL" id="BNCD01000011">
    <property type="protein sequence ID" value="GHH81767.1"/>
    <property type="molecule type" value="Genomic_DNA"/>
</dbReference>
<keyword evidence="3" id="KW-0813">Transport</keyword>
<feature type="transmembrane region" description="Helical" evidence="10">
    <location>
        <begin position="20"/>
        <end position="39"/>
    </location>
</feature>
<dbReference type="InterPro" id="IPR011701">
    <property type="entry name" value="MFS"/>
</dbReference>
<comment type="caution">
    <text evidence="12">The sequence shown here is derived from an EMBL/GenBank/DDBJ whole genome shotgun (WGS) entry which is preliminary data.</text>
</comment>
<dbReference type="GO" id="GO:0022857">
    <property type="term" value="F:transmembrane transporter activity"/>
    <property type="evidence" value="ECO:0007669"/>
    <property type="project" value="InterPro"/>
</dbReference>
<keyword evidence="6 10" id="KW-0812">Transmembrane</keyword>
<evidence type="ECO:0000256" key="8">
    <source>
        <dbReference type="ARBA" id="ARBA00023136"/>
    </source>
</evidence>
<gene>
    <name evidence="12" type="ORF">GCM10018793_39920</name>
</gene>
<keyword evidence="8 10" id="KW-0472">Membrane</keyword>
<keyword evidence="7 10" id="KW-1133">Transmembrane helix</keyword>
<dbReference type="SUPFAM" id="SSF103473">
    <property type="entry name" value="MFS general substrate transporter"/>
    <property type="match status" value="1"/>
</dbReference>
<dbReference type="Proteomes" id="UP000603708">
    <property type="component" value="Unassembled WGS sequence"/>
</dbReference>
<keyword evidence="5" id="KW-0762">Sugar transport</keyword>
<feature type="compositionally biased region" description="Basic residues" evidence="9">
    <location>
        <begin position="404"/>
        <end position="415"/>
    </location>
</feature>
<evidence type="ECO:0000259" key="11">
    <source>
        <dbReference type="PROSITE" id="PS50850"/>
    </source>
</evidence>
<feature type="transmembrane region" description="Helical" evidence="10">
    <location>
        <begin position="81"/>
        <end position="99"/>
    </location>
</feature>
<dbReference type="Gene3D" id="1.20.1250.20">
    <property type="entry name" value="MFS general substrate transporter like domains"/>
    <property type="match status" value="2"/>
</dbReference>
<feature type="transmembrane region" description="Helical" evidence="10">
    <location>
        <begin position="148"/>
        <end position="166"/>
    </location>
</feature>